<feature type="chain" id="PRO_5046934562" evidence="1">
    <location>
        <begin position="22"/>
        <end position="84"/>
    </location>
</feature>
<comment type="caution">
    <text evidence="2">The sequence shown here is derived from an EMBL/GenBank/DDBJ whole genome shotgun (WGS) entry which is preliminary data.</text>
</comment>
<name>A0ABR0LLC2_9PEZI</name>
<sequence>MDFVNEFFCLLLKAVMTSTGADPYGANDVYRRESITTQEKHIGAAAVPRALDNEKDMHGNAYERRGSYASSSLKVGYDSTHRKL</sequence>
<dbReference type="Proteomes" id="UP001357485">
    <property type="component" value="Unassembled WGS sequence"/>
</dbReference>
<keyword evidence="3" id="KW-1185">Reference proteome</keyword>
<proteinExistence type="predicted"/>
<evidence type="ECO:0000256" key="1">
    <source>
        <dbReference type="SAM" id="SignalP"/>
    </source>
</evidence>
<dbReference type="EMBL" id="JAVRRA010017832">
    <property type="protein sequence ID" value="KAK5194785.1"/>
    <property type="molecule type" value="Genomic_DNA"/>
</dbReference>
<feature type="non-terminal residue" evidence="2">
    <location>
        <position position="84"/>
    </location>
</feature>
<feature type="signal peptide" evidence="1">
    <location>
        <begin position="1"/>
        <end position="21"/>
    </location>
</feature>
<evidence type="ECO:0000313" key="2">
    <source>
        <dbReference type="EMBL" id="KAK5194785.1"/>
    </source>
</evidence>
<organism evidence="2 3">
    <name type="scientific">Cryomyces antarcticus</name>
    <dbReference type="NCBI Taxonomy" id="329879"/>
    <lineage>
        <taxon>Eukaryota</taxon>
        <taxon>Fungi</taxon>
        <taxon>Dikarya</taxon>
        <taxon>Ascomycota</taxon>
        <taxon>Pezizomycotina</taxon>
        <taxon>Dothideomycetes</taxon>
        <taxon>Dothideomycetes incertae sedis</taxon>
        <taxon>Cryomyces</taxon>
    </lineage>
</organism>
<protein>
    <submittedName>
        <fullName evidence="2">Uncharacterized protein</fullName>
    </submittedName>
</protein>
<keyword evidence="1" id="KW-0732">Signal</keyword>
<gene>
    <name evidence="2" type="ORF">LTR16_007006</name>
</gene>
<evidence type="ECO:0000313" key="3">
    <source>
        <dbReference type="Proteomes" id="UP001357485"/>
    </source>
</evidence>
<accession>A0ABR0LLC2</accession>
<reference evidence="2 3" key="1">
    <citation type="submission" date="2023-08" db="EMBL/GenBank/DDBJ databases">
        <title>Black Yeasts Isolated from many extreme environments.</title>
        <authorList>
            <person name="Coleine C."/>
            <person name="Stajich J.E."/>
            <person name="Selbmann L."/>
        </authorList>
    </citation>
    <scope>NUCLEOTIDE SEQUENCE [LARGE SCALE GENOMIC DNA]</scope>
    <source>
        <strain evidence="2 3">CCFEE 536</strain>
    </source>
</reference>